<evidence type="ECO:0000313" key="2">
    <source>
        <dbReference type="Proteomes" id="UP000006718"/>
    </source>
</evidence>
<dbReference type="Bgee" id="ENSMMUG00000055994">
    <property type="expression patterns" value="Expressed in testis"/>
</dbReference>
<dbReference type="PANTHER" id="PTHR12138">
    <property type="entry name" value="PRIMATE-EXPANDED PROTEIN FAMILY"/>
    <property type="match status" value="1"/>
</dbReference>
<dbReference type="Ensembl" id="ENSMMUT00000087981.1">
    <property type="protein sequence ID" value="ENSMMUP00000075610.1"/>
    <property type="gene ID" value="ENSMMUG00000055994.1"/>
</dbReference>
<dbReference type="GeneTree" id="ENSGT01120000271815"/>
<reference evidence="1" key="2">
    <citation type="submission" date="2019-01" db="EMBL/GenBank/DDBJ databases">
        <authorList>
            <person name="Graves T."/>
            <person name="Eichler E.E."/>
            <person name="Wilson R.K."/>
        </authorList>
    </citation>
    <scope>NUCLEOTIDE SEQUENCE [LARGE SCALE GENOMIC DNA]</scope>
    <source>
        <strain evidence="1">17573</strain>
    </source>
</reference>
<proteinExistence type="predicted"/>
<keyword evidence="2" id="KW-1185">Reference proteome</keyword>
<sequence>FSCLSLPSSWVFRCCHHTQLIFVILVETEFHLIGQAGLELLTSSDLPTSASQSTGIISASHHSWTSFYLFCVTRLSVTGEASLSAKAYICKKFKRERLPWVFVSEFALLKEQICITE</sequence>
<dbReference type="VEuPathDB" id="HostDB:ENSMMUG00000055994"/>
<dbReference type="AlphaFoldDB" id="A0A5F8ACK9"/>
<reference evidence="1" key="4">
    <citation type="submission" date="2025-09" db="UniProtKB">
        <authorList>
            <consortium name="Ensembl"/>
        </authorList>
    </citation>
    <scope>IDENTIFICATION</scope>
    <source>
        <strain evidence="1">17573</strain>
    </source>
</reference>
<reference evidence="1" key="3">
    <citation type="submission" date="2025-08" db="UniProtKB">
        <authorList>
            <consortium name="Ensembl"/>
        </authorList>
    </citation>
    <scope>IDENTIFICATION</scope>
    <source>
        <strain evidence="1">17573</strain>
    </source>
</reference>
<evidence type="ECO:0000313" key="1">
    <source>
        <dbReference type="Ensembl" id="ENSMMUP00000075610.1"/>
    </source>
</evidence>
<accession>A0A5F8ACK9</accession>
<reference evidence="2" key="1">
    <citation type="journal article" date="2007" name="Science">
        <title>Evolutionary and biomedical insights from the rhesus macaque genome.</title>
        <authorList>
            <person name="Gibbs R.A."/>
            <person name="Rogers J."/>
            <person name="Katze M.G."/>
            <person name="Bumgarner R."/>
            <person name="Weinstock G.M."/>
            <person name="Mardis E.R."/>
            <person name="Remington K.A."/>
            <person name="Strausberg R.L."/>
            <person name="Venter J.C."/>
            <person name="Wilson R.K."/>
            <person name="Batzer M.A."/>
            <person name="Bustamante C.D."/>
            <person name="Eichler E.E."/>
            <person name="Hahn M.W."/>
            <person name="Hardison R.C."/>
            <person name="Makova K.D."/>
            <person name="Miller W."/>
            <person name="Milosavljevic A."/>
            <person name="Palermo R.E."/>
            <person name="Siepel A."/>
            <person name="Sikela J.M."/>
            <person name="Attaway T."/>
            <person name="Bell S."/>
            <person name="Bernard K.E."/>
            <person name="Buhay C.J."/>
            <person name="Chandrabose M.N."/>
            <person name="Dao M."/>
            <person name="Davis C."/>
            <person name="Delehaunty K.D."/>
            <person name="Ding Y."/>
            <person name="Dinh H.H."/>
            <person name="Dugan-Rocha S."/>
            <person name="Fulton L.A."/>
            <person name="Gabisi R.A."/>
            <person name="Garner T.T."/>
            <person name="Godfrey J."/>
            <person name="Hawes A.C."/>
            <person name="Hernandez J."/>
            <person name="Hines S."/>
            <person name="Holder M."/>
            <person name="Hume J."/>
            <person name="Jhangiani S.N."/>
            <person name="Joshi V."/>
            <person name="Khan Z.M."/>
            <person name="Kirkness E.F."/>
            <person name="Cree A."/>
            <person name="Fowler R.G."/>
            <person name="Lee S."/>
            <person name="Lewis L.R."/>
            <person name="Li Z."/>
            <person name="Liu Y.-S."/>
            <person name="Moore S.M."/>
            <person name="Muzny D."/>
            <person name="Nazareth L.V."/>
            <person name="Ngo D.N."/>
            <person name="Okwuonu G.O."/>
            <person name="Pai G."/>
            <person name="Parker D."/>
            <person name="Paul H.A."/>
            <person name="Pfannkoch C."/>
            <person name="Pohl C.S."/>
            <person name="Rogers Y.-H.C."/>
            <person name="Ruiz S.J."/>
            <person name="Sabo A."/>
            <person name="Santibanez J."/>
            <person name="Schneider B.W."/>
            <person name="Smith S.M."/>
            <person name="Sodergren E."/>
            <person name="Svatek A.F."/>
            <person name="Utterback T.R."/>
            <person name="Vattathil S."/>
            <person name="Warren W."/>
            <person name="White C.S."/>
            <person name="Chinwalla A.T."/>
            <person name="Feng Y."/>
            <person name="Halpern A.L."/>
            <person name="Hillier L.W."/>
            <person name="Huang X."/>
            <person name="Minx P."/>
            <person name="Nelson J.O."/>
            <person name="Pepin K.H."/>
            <person name="Qin X."/>
            <person name="Sutton G.G."/>
            <person name="Venter E."/>
            <person name="Walenz B.P."/>
            <person name="Wallis J.W."/>
            <person name="Worley K.C."/>
            <person name="Yang S.-P."/>
            <person name="Jones S.M."/>
            <person name="Marra M.A."/>
            <person name="Rocchi M."/>
            <person name="Schein J.E."/>
            <person name="Baertsch R."/>
            <person name="Clarke L."/>
            <person name="Csuros M."/>
            <person name="Glasscock J."/>
            <person name="Harris R.A."/>
            <person name="Havlak P."/>
            <person name="Jackson A.R."/>
            <person name="Jiang H."/>
            <person name="Liu Y."/>
            <person name="Messina D.N."/>
            <person name="Shen Y."/>
            <person name="Song H.X.-Z."/>
            <person name="Wylie T."/>
            <person name="Zhang L."/>
            <person name="Birney E."/>
            <person name="Han K."/>
            <person name="Konkel M.K."/>
            <person name="Lee J."/>
            <person name="Smit A.F.A."/>
            <person name="Ullmer B."/>
            <person name="Wang H."/>
            <person name="Xing J."/>
            <person name="Burhans R."/>
            <person name="Cheng Z."/>
            <person name="Karro J.E."/>
            <person name="Ma J."/>
            <person name="Raney B."/>
            <person name="She X."/>
            <person name="Cox M.J."/>
            <person name="Demuth J.P."/>
            <person name="Dumas L.J."/>
            <person name="Han S.-G."/>
            <person name="Hopkins J."/>
            <person name="Karimpour-Fard A."/>
            <person name="Kim Y.H."/>
            <person name="Pollack J.R."/>
            <person name="Vinar T."/>
            <person name="Addo-Quaye C."/>
            <person name="Degenhardt J."/>
            <person name="Denby A."/>
            <person name="Hubisz M.J."/>
            <person name="Indap A."/>
            <person name="Kosiol C."/>
            <person name="Lahn B.T."/>
            <person name="Lawson H.A."/>
            <person name="Marklein A."/>
            <person name="Nielsen R."/>
            <person name="Vallender E.J."/>
            <person name="Clark A.G."/>
            <person name="Ferguson B."/>
            <person name="Hernandez R.D."/>
            <person name="Hirani K."/>
            <person name="Kehrer-Sawatzki H."/>
            <person name="Kolb J."/>
            <person name="Patil S."/>
            <person name="Pu L.-L."/>
            <person name="Ren Y."/>
            <person name="Smith D.G."/>
            <person name="Wheeler D.A."/>
            <person name="Schenck I."/>
            <person name="Ball E.V."/>
            <person name="Chen R."/>
            <person name="Cooper D.N."/>
            <person name="Giardine B."/>
            <person name="Hsu F."/>
            <person name="Kent W.J."/>
            <person name="Lesk A."/>
            <person name="Nelson D.L."/>
            <person name="O'brien W.E."/>
            <person name="Pruefer K."/>
            <person name="Stenson P.D."/>
            <person name="Wallace J.C."/>
            <person name="Ke H."/>
            <person name="Liu X.-M."/>
            <person name="Wang P."/>
            <person name="Xiang A.P."/>
            <person name="Yang F."/>
            <person name="Barber G.P."/>
            <person name="Haussler D."/>
            <person name="Karolchik D."/>
            <person name="Kern A.D."/>
            <person name="Kuhn R.M."/>
            <person name="Smith K.E."/>
            <person name="Zwieg A.S."/>
        </authorList>
    </citation>
    <scope>NUCLEOTIDE SEQUENCE [LARGE SCALE GENOMIC DNA]</scope>
    <source>
        <strain evidence="2">17573</strain>
    </source>
</reference>
<name>A0A5F8ACK9_MACMU</name>
<dbReference type="PANTHER" id="PTHR12138:SF133">
    <property type="entry name" value="SECRETED PROTEIN"/>
    <property type="match status" value="1"/>
</dbReference>
<organism evidence="1 2">
    <name type="scientific">Macaca mulatta</name>
    <name type="common">Rhesus macaque</name>
    <dbReference type="NCBI Taxonomy" id="9544"/>
    <lineage>
        <taxon>Eukaryota</taxon>
        <taxon>Metazoa</taxon>
        <taxon>Chordata</taxon>
        <taxon>Craniata</taxon>
        <taxon>Vertebrata</taxon>
        <taxon>Euteleostomi</taxon>
        <taxon>Mammalia</taxon>
        <taxon>Eutheria</taxon>
        <taxon>Euarchontoglires</taxon>
        <taxon>Primates</taxon>
        <taxon>Haplorrhini</taxon>
        <taxon>Catarrhini</taxon>
        <taxon>Cercopithecidae</taxon>
        <taxon>Cercopithecinae</taxon>
        <taxon>Macaca</taxon>
    </lineage>
</organism>
<dbReference type="Proteomes" id="UP000006718">
    <property type="component" value="Chromosome 9"/>
</dbReference>
<dbReference type="PRINTS" id="PR02045">
    <property type="entry name" value="F138DOMAIN"/>
</dbReference>
<dbReference type="InParanoid" id="A0A5F8ACK9"/>
<protein>
    <submittedName>
        <fullName evidence="1">Uncharacterized protein</fullName>
    </submittedName>
</protein>